<feature type="region of interest" description="Disordered" evidence="1">
    <location>
        <begin position="1"/>
        <end position="109"/>
    </location>
</feature>
<feature type="compositionally biased region" description="Basic and acidic residues" evidence="1">
    <location>
        <begin position="84"/>
        <end position="94"/>
    </location>
</feature>
<feature type="compositionally biased region" description="Basic and acidic residues" evidence="1">
    <location>
        <begin position="1"/>
        <end position="16"/>
    </location>
</feature>
<dbReference type="Proteomes" id="UP000077755">
    <property type="component" value="Chromosome 3"/>
</dbReference>
<reference evidence="2" key="2">
    <citation type="submission" date="2022-03" db="EMBL/GenBank/DDBJ databases">
        <title>Draft title - Genomic analysis of global carrot germplasm unveils the trajectory of domestication and the origin of high carotenoid orange carrot.</title>
        <authorList>
            <person name="Iorizzo M."/>
            <person name="Ellison S."/>
            <person name="Senalik D."/>
            <person name="Macko-Podgorni A."/>
            <person name="Grzebelus D."/>
            <person name="Bostan H."/>
            <person name="Rolling W."/>
            <person name="Curaba J."/>
            <person name="Simon P."/>
        </authorList>
    </citation>
    <scope>NUCLEOTIDE SEQUENCE</scope>
    <source>
        <tissue evidence="2">Leaf</tissue>
    </source>
</reference>
<sequence>MEDCAVHNETKKRSGDELVSESCSPELKRSRVDSGDLNKDETVAEDSESGRVDSSTDLSESGPVHSSIDPSESGRVDPLSYPPDRVDSADDLYNRVESVVPEPESPDTIQLTDEILDILEDADIDSSIQGLDSVIKSFEEEITIPTETPFPATDSGEFDYLLGASDDELGLPPAKSPSDHTPENKPTESATSPDHNFELKQDFSFVDELPAYDSAEFGLGEDNYDRNEFITLGNGLFDYSEAPDYLWHPESLTAL</sequence>
<dbReference type="PANTHER" id="PTHR34539:SF15">
    <property type="match status" value="1"/>
</dbReference>
<dbReference type="OMA" id="YLWHPES"/>
<feature type="compositionally biased region" description="Basic and acidic residues" evidence="1">
    <location>
        <begin position="177"/>
        <end position="186"/>
    </location>
</feature>
<gene>
    <name evidence="2" type="ORF">DCAR_0312841</name>
</gene>
<evidence type="ECO:0000313" key="3">
    <source>
        <dbReference type="Proteomes" id="UP000077755"/>
    </source>
</evidence>
<protein>
    <submittedName>
        <fullName evidence="2">Uncharacterized protein</fullName>
    </submittedName>
</protein>
<dbReference type="EMBL" id="CP093345">
    <property type="protein sequence ID" value="WOG93555.1"/>
    <property type="molecule type" value="Genomic_DNA"/>
</dbReference>
<dbReference type="Gramene" id="KZN02596">
    <property type="protein sequence ID" value="KZN02596"/>
    <property type="gene ID" value="DCAR_011350"/>
</dbReference>
<organism evidence="2 3">
    <name type="scientific">Daucus carota subsp. sativus</name>
    <name type="common">Carrot</name>
    <dbReference type="NCBI Taxonomy" id="79200"/>
    <lineage>
        <taxon>Eukaryota</taxon>
        <taxon>Viridiplantae</taxon>
        <taxon>Streptophyta</taxon>
        <taxon>Embryophyta</taxon>
        <taxon>Tracheophyta</taxon>
        <taxon>Spermatophyta</taxon>
        <taxon>Magnoliopsida</taxon>
        <taxon>eudicotyledons</taxon>
        <taxon>Gunneridae</taxon>
        <taxon>Pentapetalae</taxon>
        <taxon>asterids</taxon>
        <taxon>campanulids</taxon>
        <taxon>Apiales</taxon>
        <taxon>Apiaceae</taxon>
        <taxon>Apioideae</taxon>
        <taxon>Scandiceae</taxon>
        <taxon>Daucinae</taxon>
        <taxon>Daucus</taxon>
        <taxon>Daucus sect. Daucus</taxon>
    </lineage>
</organism>
<proteinExistence type="predicted"/>
<name>A0A166BB85_DAUCS</name>
<dbReference type="OrthoDB" id="785381at2759"/>
<evidence type="ECO:0000313" key="2">
    <source>
        <dbReference type="EMBL" id="WOG93555.1"/>
    </source>
</evidence>
<reference evidence="2" key="1">
    <citation type="journal article" date="2016" name="Nat. Genet.">
        <title>A high-quality carrot genome assembly provides new insights into carotenoid accumulation and asterid genome evolution.</title>
        <authorList>
            <person name="Iorizzo M."/>
            <person name="Ellison S."/>
            <person name="Senalik D."/>
            <person name="Zeng P."/>
            <person name="Satapoomin P."/>
            <person name="Huang J."/>
            <person name="Bowman M."/>
            <person name="Iovene M."/>
            <person name="Sanseverino W."/>
            <person name="Cavagnaro P."/>
            <person name="Yildiz M."/>
            <person name="Macko-Podgorni A."/>
            <person name="Moranska E."/>
            <person name="Grzebelus E."/>
            <person name="Grzebelus D."/>
            <person name="Ashrafi H."/>
            <person name="Zheng Z."/>
            <person name="Cheng S."/>
            <person name="Spooner D."/>
            <person name="Van Deynze A."/>
            <person name="Simon P."/>
        </authorList>
    </citation>
    <scope>NUCLEOTIDE SEQUENCE</scope>
    <source>
        <tissue evidence="2">Leaf</tissue>
    </source>
</reference>
<evidence type="ECO:0000256" key="1">
    <source>
        <dbReference type="SAM" id="MobiDB-lite"/>
    </source>
</evidence>
<dbReference type="PANTHER" id="PTHR34539">
    <property type="entry name" value="T6J4.11 PROTEIN"/>
    <property type="match status" value="1"/>
</dbReference>
<feature type="compositionally biased region" description="Basic and acidic residues" evidence="1">
    <location>
        <begin position="26"/>
        <end position="42"/>
    </location>
</feature>
<dbReference type="AlphaFoldDB" id="A0A166BB85"/>
<accession>A0A166BB85</accession>
<keyword evidence="3" id="KW-1185">Reference proteome</keyword>
<feature type="region of interest" description="Disordered" evidence="1">
    <location>
        <begin position="145"/>
        <end position="197"/>
    </location>
</feature>